<proteinExistence type="predicted"/>
<accession>X6LU45</accession>
<organism evidence="1 2">
    <name type="scientific">Reticulomyxa filosa</name>
    <dbReference type="NCBI Taxonomy" id="46433"/>
    <lineage>
        <taxon>Eukaryota</taxon>
        <taxon>Sar</taxon>
        <taxon>Rhizaria</taxon>
        <taxon>Retaria</taxon>
        <taxon>Foraminifera</taxon>
        <taxon>Monothalamids</taxon>
        <taxon>Reticulomyxidae</taxon>
        <taxon>Reticulomyxa</taxon>
    </lineage>
</organism>
<dbReference type="Proteomes" id="UP000023152">
    <property type="component" value="Unassembled WGS sequence"/>
</dbReference>
<protein>
    <submittedName>
        <fullName evidence="1">Uncharacterized protein</fullName>
    </submittedName>
</protein>
<evidence type="ECO:0000313" key="1">
    <source>
        <dbReference type="EMBL" id="ETO04667.1"/>
    </source>
</evidence>
<keyword evidence="2" id="KW-1185">Reference proteome</keyword>
<sequence length="134" mass="15584">MTLMILKRIALSGHVILNNSWHFRTNDSFERKYLSNFCAEFNSFNVTWKDDFIYKFSLHPYAATFENAKEYLKDKLEIIEYLGNETGELISFNFSKSGLSTVFAADRKGLLHNECKHIPHYPAIQVIPPNSILF</sequence>
<gene>
    <name evidence="1" type="ORF">RFI_32729</name>
</gene>
<comment type="caution">
    <text evidence="1">The sequence shown here is derived from an EMBL/GenBank/DDBJ whole genome shotgun (WGS) entry which is preliminary data.</text>
</comment>
<reference evidence="1 2" key="1">
    <citation type="journal article" date="2013" name="Curr. Biol.">
        <title>The Genome of the Foraminiferan Reticulomyxa filosa.</title>
        <authorList>
            <person name="Glockner G."/>
            <person name="Hulsmann N."/>
            <person name="Schleicher M."/>
            <person name="Noegel A.A."/>
            <person name="Eichinger L."/>
            <person name="Gallinger C."/>
            <person name="Pawlowski J."/>
            <person name="Sierra R."/>
            <person name="Euteneuer U."/>
            <person name="Pillet L."/>
            <person name="Moustafa A."/>
            <person name="Platzer M."/>
            <person name="Groth M."/>
            <person name="Szafranski K."/>
            <person name="Schliwa M."/>
        </authorList>
    </citation>
    <scope>NUCLEOTIDE SEQUENCE [LARGE SCALE GENOMIC DNA]</scope>
</reference>
<name>X6LU45_RETFI</name>
<dbReference type="AlphaFoldDB" id="X6LU45"/>
<evidence type="ECO:0000313" key="2">
    <source>
        <dbReference type="Proteomes" id="UP000023152"/>
    </source>
</evidence>
<dbReference type="EMBL" id="ASPP01029070">
    <property type="protein sequence ID" value="ETO04667.1"/>
    <property type="molecule type" value="Genomic_DNA"/>
</dbReference>